<protein>
    <submittedName>
        <fullName evidence="2">Uncharacterized protein</fullName>
    </submittedName>
</protein>
<dbReference type="EMBL" id="HF935790">
    <property type="protein sequence ID" value="CCX13224.1"/>
    <property type="molecule type" value="Genomic_DNA"/>
</dbReference>
<evidence type="ECO:0000256" key="1">
    <source>
        <dbReference type="SAM" id="MobiDB-lite"/>
    </source>
</evidence>
<feature type="compositionally biased region" description="Basic and acidic residues" evidence="1">
    <location>
        <begin position="89"/>
        <end position="106"/>
    </location>
</feature>
<dbReference type="Proteomes" id="UP000018144">
    <property type="component" value="Unassembled WGS sequence"/>
</dbReference>
<evidence type="ECO:0000313" key="2">
    <source>
        <dbReference type="EMBL" id="CCX13224.1"/>
    </source>
</evidence>
<gene>
    <name evidence="2" type="ORF">PCON_12817</name>
</gene>
<feature type="compositionally biased region" description="Basic and acidic residues" evidence="1">
    <location>
        <begin position="28"/>
        <end position="39"/>
    </location>
</feature>
<keyword evidence="3" id="KW-1185">Reference proteome</keyword>
<sequence length="106" mass="12014">MTHCANRPFHSRAASGQRQSWFNPYSSDKSKDSESVSRKVREIRIPVNICVRSFVREPVRPPTPNPNKARVGSSAIKDTDTTASLDSPEILKNKKNMDMDEIQEKI</sequence>
<proteinExistence type="predicted"/>
<dbReference type="AlphaFoldDB" id="U4L729"/>
<feature type="compositionally biased region" description="Polar residues" evidence="1">
    <location>
        <begin position="14"/>
        <end position="25"/>
    </location>
</feature>
<accession>U4L729</accession>
<reference evidence="2 3" key="1">
    <citation type="journal article" date="2013" name="PLoS Genet.">
        <title>The genome and development-dependent transcriptomes of Pyronema confluens: a window into fungal evolution.</title>
        <authorList>
            <person name="Traeger S."/>
            <person name="Altegoer F."/>
            <person name="Freitag M."/>
            <person name="Gabaldon T."/>
            <person name="Kempken F."/>
            <person name="Kumar A."/>
            <person name="Marcet-Houben M."/>
            <person name="Poggeler S."/>
            <person name="Stajich J.E."/>
            <person name="Nowrousian M."/>
        </authorList>
    </citation>
    <scope>NUCLEOTIDE SEQUENCE [LARGE SCALE GENOMIC DNA]</scope>
    <source>
        <strain evidence="3">CBS 100304</strain>
        <tissue evidence="2">Vegetative mycelium</tissue>
    </source>
</reference>
<organism evidence="2 3">
    <name type="scientific">Pyronema omphalodes (strain CBS 100304)</name>
    <name type="common">Pyronema confluens</name>
    <dbReference type="NCBI Taxonomy" id="1076935"/>
    <lineage>
        <taxon>Eukaryota</taxon>
        <taxon>Fungi</taxon>
        <taxon>Dikarya</taxon>
        <taxon>Ascomycota</taxon>
        <taxon>Pezizomycotina</taxon>
        <taxon>Pezizomycetes</taxon>
        <taxon>Pezizales</taxon>
        <taxon>Pyronemataceae</taxon>
        <taxon>Pyronema</taxon>
    </lineage>
</organism>
<feature type="region of interest" description="Disordered" evidence="1">
    <location>
        <begin position="1"/>
        <end position="39"/>
    </location>
</feature>
<evidence type="ECO:0000313" key="3">
    <source>
        <dbReference type="Proteomes" id="UP000018144"/>
    </source>
</evidence>
<feature type="region of interest" description="Disordered" evidence="1">
    <location>
        <begin position="57"/>
        <end position="106"/>
    </location>
</feature>
<name>U4L729_PYROM</name>